<dbReference type="InterPro" id="IPR027417">
    <property type="entry name" value="P-loop_NTPase"/>
</dbReference>
<organism evidence="5 6">
    <name type="scientific">Aspergillus tanneri</name>
    <dbReference type="NCBI Taxonomy" id="1220188"/>
    <lineage>
        <taxon>Eukaryota</taxon>
        <taxon>Fungi</taxon>
        <taxon>Dikarya</taxon>
        <taxon>Ascomycota</taxon>
        <taxon>Pezizomycotina</taxon>
        <taxon>Eurotiomycetes</taxon>
        <taxon>Eurotiomycetidae</taxon>
        <taxon>Eurotiales</taxon>
        <taxon>Aspergillaceae</taxon>
        <taxon>Aspergillus</taxon>
        <taxon>Aspergillus subgen. Circumdati</taxon>
    </lineage>
</organism>
<evidence type="ECO:0000259" key="4">
    <source>
        <dbReference type="PROSITE" id="PS51194"/>
    </source>
</evidence>
<dbReference type="Proteomes" id="UP000308092">
    <property type="component" value="Unassembled WGS sequence"/>
</dbReference>
<proteinExistence type="inferred from homology"/>
<protein>
    <recommendedName>
        <fullName evidence="3">DNA 3'-5' helicase</fullName>
        <ecNumber evidence="3">5.6.2.4</ecNumber>
    </recommendedName>
</protein>
<dbReference type="GO" id="GO:0009378">
    <property type="term" value="F:four-way junction helicase activity"/>
    <property type="evidence" value="ECO:0007669"/>
    <property type="project" value="TreeGrafter"/>
</dbReference>
<reference evidence="5 6" key="1">
    <citation type="submission" date="2019-03" db="EMBL/GenBank/DDBJ databases">
        <title>The genome sequence of a newly discovered highly antifungal drug resistant Aspergillus species, Aspergillus tanneri NIH 1004.</title>
        <authorList>
            <person name="Mounaud S."/>
            <person name="Singh I."/>
            <person name="Joardar V."/>
            <person name="Pakala S."/>
            <person name="Pakala S."/>
            <person name="Venepally P."/>
            <person name="Hoover J."/>
            <person name="Nierman W."/>
            <person name="Chung J."/>
            <person name="Losada L."/>
        </authorList>
    </citation>
    <scope>NUCLEOTIDE SEQUENCE [LARGE SCALE GENOMIC DNA]</scope>
    <source>
        <strain evidence="5 6">NIH1004</strain>
    </source>
</reference>
<dbReference type="SMART" id="SM00490">
    <property type="entry name" value="HELICc"/>
    <property type="match status" value="1"/>
</dbReference>
<comment type="similarity">
    <text evidence="1">Belongs to the helicase family. RecQ subfamily.</text>
</comment>
<dbReference type="GO" id="GO:0005737">
    <property type="term" value="C:cytoplasm"/>
    <property type="evidence" value="ECO:0007669"/>
    <property type="project" value="TreeGrafter"/>
</dbReference>
<name>A0A4S3IY90_9EURO</name>
<comment type="caution">
    <text evidence="5">The sequence shown here is derived from an EMBL/GenBank/DDBJ whole genome shotgun (WGS) entry which is preliminary data.</text>
</comment>
<dbReference type="PANTHER" id="PTHR13710">
    <property type="entry name" value="DNA HELICASE RECQ FAMILY MEMBER"/>
    <property type="match status" value="1"/>
</dbReference>
<evidence type="ECO:0000256" key="1">
    <source>
        <dbReference type="ARBA" id="ARBA00005446"/>
    </source>
</evidence>
<dbReference type="EC" id="5.6.2.4" evidence="3"/>
<feature type="domain" description="Helicase C-terminal" evidence="4">
    <location>
        <begin position="10"/>
        <end position="164"/>
    </location>
</feature>
<evidence type="ECO:0000313" key="6">
    <source>
        <dbReference type="Proteomes" id="UP000308092"/>
    </source>
</evidence>
<dbReference type="GO" id="GO:0005694">
    <property type="term" value="C:chromosome"/>
    <property type="evidence" value="ECO:0007669"/>
    <property type="project" value="TreeGrafter"/>
</dbReference>
<dbReference type="GO" id="GO:0000724">
    <property type="term" value="P:double-strand break repair via homologous recombination"/>
    <property type="evidence" value="ECO:0007669"/>
    <property type="project" value="TreeGrafter"/>
</dbReference>
<dbReference type="SUPFAM" id="SSF52540">
    <property type="entry name" value="P-loop containing nucleoside triphosphate hydrolases"/>
    <property type="match status" value="1"/>
</dbReference>
<comment type="catalytic activity">
    <reaction evidence="2">
        <text>Couples ATP hydrolysis with the unwinding of duplex DNA by translocating in the 3'-5' direction.</text>
        <dbReference type="EC" id="5.6.2.4"/>
    </reaction>
</comment>
<sequence length="164" mass="18552">MPQAVEAAGYLREFIKSFEMQHQVTARVIIFCQTKKLVNNLGEEIPHAVIFHADLPMETKNSHITKYESGEANILIATGAIGAGFDFALIHLVIHLHGAWSFTDFMQESGRAGRSPDQPGWSYCLVTVSDLPDRVNDSLDRSLFREYLNEKVCRRRPISRVFSD</sequence>
<dbReference type="PANTHER" id="PTHR13710:SF154">
    <property type="entry name" value="RECQ HELICASE, PUTATIVE (AFU_ORTHOLOGUE AFUA_6G14720)-RELATED"/>
    <property type="match status" value="1"/>
</dbReference>
<dbReference type="EMBL" id="SOSA01001270">
    <property type="protein sequence ID" value="THC87349.1"/>
    <property type="molecule type" value="Genomic_DNA"/>
</dbReference>
<dbReference type="GO" id="GO:0043138">
    <property type="term" value="F:3'-5' DNA helicase activity"/>
    <property type="evidence" value="ECO:0007669"/>
    <property type="project" value="UniProtKB-EC"/>
</dbReference>
<dbReference type="InterPro" id="IPR001650">
    <property type="entry name" value="Helicase_C-like"/>
</dbReference>
<keyword evidence="6" id="KW-1185">Reference proteome</keyword>
<evidence type="ECO:0000256" key="2">
    <source>
        <dbReference type="ARBA" id="ARBA00034617"/>
    </source>
</evidence>
<dbReference type="Gene3D" id="3.40.50.300">
    <property type="entry name" value="P-loop containing nucleotide triphosphate hydrolases"/>
    <property type="match status" value="1"/>
</dbReference>
<dbReference type="Pfam" id="PF00271">
    <property type="entry name" value="Helicase_C"/>
    <property type="match status" value="1"/>
</dbReference>
<evidence type="ECO:0000313" key="5">
    <source>
        <dbReference type="EMBL" id="THC87349.1"/>
    </source>
</evidence>
<gene>
    <name evidence="5" type="ORF">EYZ11_013206</name>
</gene>
<dbReference type="VEuPathDB" id="FungiDB:EYZ11_013206"/>
<evidence type="ECO:0000256" key="3">
    <source>
        <dbReference type="ARBA" id="ARBA00034808"/>
    </source>
</evidence>
<dbReference type="STRING" id="1220188.A0A4S3IY90"/>
<dbReference type="PROSITE" id="PS51194">
    <property type="entry name" value="HELICASE_CTER"/>
    <property type="match status" value="1"/>
</dbReference>
<accession>A0A4S3IY90</accession>
<dbReference type="AlphaFoldDB" id="A0A4S3IY90"/>